<dbReference type="PANTHER" id="PTHR33845:SF1">
    <property type="entry name" value="C2H2-TYPE DOMAIN-CONTAINING PROTEIN"/>
    <property type="match status" value="1"/>
</dbReference>
<accession>A0AAD9QZQ3</accession>
<sequence>MAAIRCTFWKEEDPCGARDNASFREPAVTLPLVTLDRDVTHLLVKVGAGGNKTSASHRVQHFPEHNLILNQAGCCVIQGKELRKMTVCPGYHPICKICFELKVPERPLTPESVTGNKQEDSQVSISNGEDEDVMLREFTSLLETSTEGSLYIDEIEELKRKRQLLSDAIIEISDGRVSPIKSTSRSPWPELGEHQQGYYVRKAREVIETTLQFLAPGSEADLWFSTVESMPFGQSKPNDTRERLVQAYKLTDNRHTRLQILSFFVNIFSKSQLQEILPGISKRQIDEAWRHADLRGPGKLPRPPEIRRMRLEATKTDHFLDFISSSSLLQDVSYGTKSLKLDSGEKLLVPAAIRTVIPSRIIKQYQSFCESVEFKLYSDRTLFRILDACSASKQVTLQGLDYIATEDVEALDKLKSNVTLLQDNGVDVIWANEITQDLKTDYQTHISSEERCKDHCTIFSLSDPSNTEYSKSCDHEHDLSCHECARLACVCDAIAIKIDDKNNCLTEEQRVRARYDHKQATKSIYLWKAHLLRTVTQEKAKQDVLANLDKGSTLMIMDWAMKFQPMKFHERMDDFFGKRGRSWHVTCAIKREEDDKLEMENPQLTKVYLRSDNAGCYHNTELLPSLKSMGDRHGVVIERYDFSDPQSGKDVCDHRIASMKTHIRHWINEGHDFVEDGVLSWKAYQIGKGHFYPYSSVVNNAQRDTAINVVVAFSSPSGSSGAVAGHPSSSSGLLSCAEDGCVKMFSNYEELQHHLDAECHLFM</sequence>
<dbReference type="PROSITE" id="PS00028">
    <property type="entry name" value="ZINC_FINGER_C2H2_1"/>
    <property type="match status" value="1"/>
</dbReference>
<evidence type="ECO:0000259" key="1">
    <source>
        <dbReference type="PROSITE" id="PS00028"/>
    </source>
</evidence>
<gene>
    <name evidence="2" type="ORF">P5673_005278</name>
</gene>
<protein>
    <recommendedName>
        <fullName evidence="1">C2H2-type domain-containing protein</fullName>
    </recommendedName>
</protein>
<name>A0AAD9QZQ3_ACRCE</name>
<keyword evidence="3" id="KW-1185">Reference proteome</keyword>
<proteinExistence type="predicted"/>
<comment type="caution">
    <text evidence="2">The sequence shown here is derived from an EMBL/GenBank/DDBJ whole genome shotgun (WGS) entry which is preliminary data.</text>
</comment>
<dbReference type="InterPro" id="IPR013087">
    <property type="entry name" value="Znf_C2H2_type"/>
</dbReference>
<dbReference type="PANTHER" id="PTHR33845">
    <property type="entry name" value="C2H2-TYPE DOMAIN-CONTAINING PROTEIN"/>
    <property type="match status" value="1"/>
</dbReference>
<reference evidence="2" key="2">
    <citation type="journal article" date="2023" name="Science">
        <title>Genomic signatures of disease resistance in endangered staghorn corals.</title>
        <authorList>
            <person name="Vollmer S.V."/>
            <person name="Selwyn J.D."/>
            <person name="Despard B.A."/>
            <person name="Roesel C.L."/>
        </authorList>
    </citation>
    <scope>NUCLEOTIDE SEQUENCE</scope>
    <source>
        <strain evidence="2">K2</strain>
    </source>
</reference>
<organism evidence="2 3">
    <name type="scientific">Acropora cervicornis</name>
    <name type="common">Staghorn coral</name>
    <dbReference type="NCBI Taxonomy" id="6130"/>
    <lineage>
        <taxon>Eukaryota</taxon>
        <taxon>Metazoa</taxon>
        <taxon>Cnidaria</taxon>
        <taxon>Anthozoa</taxon>
        <taxon>Hexacorallia</taxon>
        <taxon>Scleractinia</taxon>
        <taxon>Astrocoeniina</taxon>
        <taxon>Acroporidae</taxon>
        <taxon>Acropora</taxon>
    </lineage>
</organism>
<evidence type="ECO:0000313" key="2">
    <source>
        <dbReference type="EMBL" id="KAK2570457.1"/>
    </source>
</evidence>
<reference evidence="2" key="1">
    <citation type="journal article" date="2023" name="G3 (Bethesda)">
        <title>Whole genome assembly and annotation of the endangered Caribbean coral Acropora cervicornis.</title>
        <authorList>
            <person name="Selwyn J.D."/>
            <person name="Vollmer S.V."/>
        </authorList>
    </citation>
    <scope>NUCLEOTIDE SEQUENCE</scope>
    <source>
        <strain evidence="2">K2</strain>
    </source>
</reference>
<evidence type="ECO:0000313" key="3">
    <source>
        <dbReference type="Proteomes" id="UP001249851"/>
    </source>
</evidence>
<feature type="domain" description="C2H2-type" evidence="1">
    <location>
        <begin position="736"/>
        <end position="760"/>
    </location>
</feature>
<dbReference type="EMBL" id="JARQWQ010000008">
    <property type="protein sequence ID" value="KAK2570457.1"/>
    <property type="molecule type" value="Genomic_DNA"/>
</dbReference>
<dbReference type="Proteomes" id="UP001249851">
    <property type="component" value="Unassembled WGS sequence"/>
</dbReference>
<dbReference type="AlphaFoldDB" id="A0AAD9QZQ3"/>